<reference evidence="2 3" key="1">
    <citation type="submission" date="2018-03" db="EMBL/GenBank/DDBJ databases">
        <title>Genomic Encyclopedia of Archaeal and Bacterial Type Strains, Phase II (KMG-II): from individual species to whole genera.</title>
        <authorList>
            <person name="Goeker M."/>
        </authorList>
    </citation>
    <scope>NUCLEOTIDE SEQUENCE [LARGE SCALE GENOMIC DNA]</scope>
    <source>
        <strain evidence="2 3">ATCC BAA-1496</strain>
    </source>
</reference>
<dbReference type="OrthoDB" id="4772335at2"/>
<evidence type="ECO:0000313" key="3">
    <source>
        <dbReference type="Proteomes" id="UP000237822"/>
    </source>
</evidence>
<evidence type="ECO:0000259" key="1">
    <source>
        <dbReference type="Pfam" id="PF06445"/>
    </source>
</evidence>
<sequence length="204" mass="22336">MTIDVKKEYRELYAPKPDDFVLVDVPTLTYLAVDGHGDPNVSEDHAAAVQALYSAAYAVKFASKAVGLDFVVGPLEGLWTSADPTAFVDRRKAEWDWTMLIHLPAAVAADSLAAGVAAARAKKPALPLERVDVRQLTEGPSLQILHVGSYDDEGPTLARLHDTVMPERGLTFNGPHHEVYLGDPRRVPPERLRTVLRQPVRPAD</sequence>
<feature type="domain" description="GyrI-like small molecule binding" evidence="1">
    <location>
        <begin position="21"/>
        <end position="200"/>
    </location>
</feature>
<comment type="caution">
    <text evidence="2">The sequence shown here is derived from an EMBL/GenBank/DDBJ whole genome shotgun (WGS) entry which is preliminary data.</text>
</comment>
<evidence type="ECO:0000313" key="2">
    <source>
        <dbReference type="EMBL" id="PRY55854.1"/>
    </source>
</evidence>
<keyword evidence="3" id="KW-1185">Reference proteome</keyword>
<organism evidence="2 3">
    <name type="scientific">Knoellia remsis</name>
    <dbReference type="NCBI Taxonomy" id="407159"/>
    <lineage>
        <taxon>Bacteria</taxon>
        <taxon>Bacillati</taxon>
        <taxon>Actinomycetota</taxon>
        <taxon>Actinomycetes</taxon>
        <taxon>Micrococcales</taxon>
        <taxon>Intrasporangiaceae</taxon>
        <taxon>Knoellia</taxon>
    </lineage>
</organism>
<proteinExistence type="predicted"/>
<name>A0A2T0UD87_9MICO</name>
<accession>A0A2T0UD87</accession>
<dbReference type="InterPro" id="IPR011256">
    <property type="entry name" value="Reg_factor_effector_dom_sf"/>
</dbReference>
<dbReference type="EMBL" id="PVTI01000021">
    <property type="protein sequence ID" value="PRY55854.1"/>
    <property type="molecule type" value="Genomic_DNA"/>
</dbReference>
<dbReference type="Pfam" id="PF06445">
    <property type="entry name" value="GyrI-like"/>
    <property type="match status" value="1"/>
</dbReference>
<dbReference type="AlphaFoldDB" id="A0A2T0UD87"/>
<dbReference type="SUPFAM" id="SSF55136">
    <property type="entry name" value="Probable bacterial effector-binding domain"/>
    <property type="match status" value="1"/>
</dbReference>
<protein>
    <recommendedName>
        <fullName evidence="1">GyrI-like small molecule binding domain-containing protein</fullName>
    </recommendedName>
</protein>
<dbReference type="Proteomes" id="UP000237822">
    <property type="component" value="Unassembled WGS sequence"/>
</dbReference>
<gene>
    <name evidence="2" type="ORF">BCF74_12131</name>
</gene>
<dbReference type="InterPro" id="IPR029442">
    <property type="entry name" value="GyrI-like"/>
</dbReference>
<dbReference type="Gene3D" id="3.20.80.10">
    <property type="entry name" value="Regulatory factor, effector binding domain"/>
    <property type="match status" value="1"/>
</dbReference>
<dbReference type="RefSeq" id="WP_106298301.1">
    <property type="nucleotide sequence ID" value="NZ_PVTI01000021.1"/>
</dbReference>